<evidence type="ECO:0000256" key="2">
    <source>
        <dbReference type="ARBA" id="ARBA00006275"/>
    </source>
</evidence>
<keyword evidence="3" id="KW-0732">Signal</keyword>
<evidence type="ECO:0000259" key="6">
    <source>
        <dbReference type="Pfam" id="PF07980"/>
    </source>
</evidence>
<evidence type="ECO:0000256" key="4">
    <source>
        <dbReference type="ARBA" id="ARBA00023136"/>
    </source>
</evidence>
<name>A0ABW7N9I1_9BACT</name>
<organism evidence="8 9">
    <name type="scientific">Marinoscillum luteum</name>
    <dbReference type="NCBI Taxonomy" id="861051"/>
    <lineage>
        <taxon>Bacteria</taxon>
        <taxon>Pseudomonadati</taxon>
        <taxon>Bacteroidota</taxon>
        <taxon>Cytophagia</taxon>
        <taxon>Cytophagales</taxon>
        <taxon>Reichenbachiellaceae</taxon>
        <taxon>Marinoscillum</taxon>
    </lineage>
</organism>
<evidence type="ECO:0000256" key="1">
    <source>
        <dbReference type="ARBA" id="ARBA00004442"/>
    </source>
</evidence>
<dbReference type="Pfam" id="PF07980">
    <property type="entry name" value="SusD_RagB"/>
    <property type="match status" value="1"/>
</dbReference>
<reference evidence="8 9" key="1">
    <citation type="journal article" date="2013" name="Int. J. Syst. Evol. Microbiol.">
        <title>Marinoscillum luteum sp. nov., isolated from marine sediment.</title>
        <authorList>
            <person name="Cha I.T."/>
            <person name="Park S.J."/>
            <person name="Kim S.J."/>
            <person name="Kim J.G."/>
            <person name="Jung M.Y."/>
            <person name="Shin K.S."/>
            <person name="Kwon K.K."/>
            <person name="Yang S.H."/>
            <person name="Seo Y.S."/>
            <person name="Rhee S.K."/>
        </authorList>
    </citation>
    <scope>NUCLEOTIDE SEQUENCE [LARGE SCALE GENOMIC DNA]</scope>
    <source>
        <strain evidence="8 9">KCTC 23939</strain>
    </source>
</reference>
<evidence type="ECO:0000256" key="5">
    <source>
        <dbReference type="ARBA" id="ARBA00023237"/>
    </source>
</evidence>
<dbReference type="CDD" id="cd08977">
    <property type="entry name" value="SusD"/>
    <property type="match status" value="1"/>
</dbReference>
<dbReference type="Proteomes" id="UP001610063">
    <property type="component" value="Unassembled WGS sequence"/>
</dbReference>
<dbReference type="SUPFAM" id="SSF48452">
    <property type="entry name" value="TPR-like"/>
    <property type="match status" value="1"/>
</dbReference>
<protein>
    <submittedName>
        <fullName evidence="8">RagB/SusD family nutrient uptake outer membrane protein</fullName>
    </submittedName>
</protein>
<gene>
    <name evidence="8" type="ORF">ACHKAR_12490</name>
</gene>
<keyword evidence="4" id="KW-0472">Membrane</keyword>
<dbReference type="InterPro" id="IPR011990">
    <property type="entry name" value="TPR-like_helical_dom_sf"/>
</dbReference>
<sequence>MKFKTKIYLLLFLTALCYIGCDDDLLDQKPIDFVSPDAFATARDLEQALNGAYKSLTMAGIYESNTWPIYTDFMVDNGFMDKTWSGEVEFWDQSHNPNSLYSDRKWTRNYNGILRANTVLTYIDQVKDNDELQRRLKGEALFLRALYYYDLTEFYGDVPFRVKVDGIENKDIPRTGKGVIIDHMLVDLDSAITILPEVYDGSNKGRATKGAAMTLKARYYLNNHRYQEAAKACQDVIDLGIYSLHPDFRELFQLSGENTTQEVIFDIQFITNSGNDNLTGTWWTYFFAWSSYMATANLEHNYYMANGLSIEDPSSGYDSQKPWVNRDPRLENTLVLPFTFNGYDKNGGVKIYDPSAVGASNFTGLRIRKYTDYLETDNDYTHRNSGVNNILMRYADVLLMRAEALVMSGSYVESEVAGLINQVRQRPTVNMPTVESVEGTGLSAEELLEIIKHERRVEFAFEGLRIHDIKRWQEGRAAYSDGMGYKPELLTTASYRLIQHSFDSLLANGLPAEHIDAIKNLKDVKYTSQSAYFNSISNQIGQEDLELYSDLFLKYSYPAYYETYTFRTRQFNENKGYLWPIPIEETSSNLMLGENNPGY</sequence>
<keyword evidence="5" id="KW-0998">Cell outer membrane</keyword>
<evidence type="ECO:0000256" key="3">
    <source>
        <dbReference type="ARBA" id="ARBA00022729"/>
    </source>
</evidence>
<feature type="domain" description="SusD-like N-terminal" evidence="7">
    <location>
        <begin position="36"/>
        <end position="221"/>
    </location>
</feature>
<evidence type="ECO:0000313" key="8">
    <source>
        <dbReference type="EMBL" id="MFH6984263.1"/>
    </source>
</evidence>
<dbReference type="RefSeq" id="WP_395417645.1">
    <property type="nucleotide sequence ID" value="NZ_JBIPKE010000017.1"/>
</dbReference>
<evidence type="ECO:0000313" key="9">
    <source>
        <dbReference type="Proteomes" id="UP001610063"/>
    </source>
</evidence>
<feature type="domain" description="RagB/SusD" evidence="6">
    <location>
        <begin position="262"/>
        <end position="599"/>
    </location>
</feature>
<dbReference type="InterPro" id="IPR012944">
    <property type="entry name" value="SusD_RagB_dom"/>
</dbReference>
<proteinExistence type="inferred from homology"/>
<dbReference type="InterPro" id="IPR033985">
    <property type="entry name" value="SusD-like_N"/>
</dbReference>
<comment type="similarity">
    <text evidence="2">Belongs to the SusD family.</text>
</comment>
<evidence type="ECO:0000259" key="7">
    <source>
        <dbReference type="Pfam" id="PF14322"/>
    </source>
</evidence>
<dbReference type="EMBL" id="JBIPKE010000017">
    <property type="protein sequence ID" value="MFH6984263.1"/>
    <property type="molecule type" value="Genomic_DNA"/>
</dbReference>
<dbReference type="Pfam" id="PF14322">
    <property type="entry name" value="SusD-like_3"/>
    <property type="match status" value="1"/>
</dbReference>
<dbReference type="Gene3D" id="1.25.40.390">
    <property type="match status" value="1"/>
</dbReference>
<keyword evidence="9" id="KW-1185">Reference proteome</keyword>
<accession>A0ABW7N9I1</accession>
<comment type="subcellular location">
    <subcellularLocation>
        <location evidence="1">Cell outer membrane</location>
    </subcellularLocation>
</comment>
<comment type="caution">
    <text evidence="8">The sequence shown here is derived from an EMBL/GenBank/DDBJ whole genome shotgun (WGS) entry which is preliminary data.</text>
</comment>